<dbReference type="InterPro" id="IPR052514">
    <property type="entry name" value="SAM-dependent_MTase"/>
</dbReference>
<evidence type="ECO:0000259" key="1">
    <source>
        <dbReference type="Pfam" id="PF05050"/>
    </source>
</evidence>
<dbReference type="EMBL" id="DRXH01000016">
    <property type="protein sequence ID" value="HHM43744.1"/>
    <property type="molecule type" value="Genomic_DNA"/>
</dbReference>
<dbReference type="NCBIfam" id="TIGR01444">
    <property type="entry name" value="fkbM_fam"/>
    <property type="match status" value="1"/>
</dbReference>
<dbReference type="InterPro" id="IPR006342">
    <property type="entry name" value="FkbM_mtfrase"/>
</dbReference>
<gene>
    <name evidence="2" type="ORF">ENM31_00405</name>
</gene>
<proteinExistence type="predicted"/>
<dbReference type="GO" id="GO:0008168">
    <property type="term" value="F:methyltransferase activity"/>
    <property type="evidence" value="ECO:0007669"/>
    <property type="project" value="UniProtKB-KW"/>
</dbReference>
<dbReference type="PANTHER" id="PTHR34203">
    <property type="entry name" value="METHYLTRANSFERASE, FKBM FAMILY PROTEIN"/>
    <property type="match status" value="1"/>
</dbReference>
<dbReference type="Gene3D" id="3.40.50.150">
    <property type="entry name" value="Vaccinia Virus protein VP39"/>
    <property type="match status" value="1"/>
</dbReference>
<reference evidence="2" key="1">
    <citation type="journal article" date="2020" name="mSystems">
        <title>Genome- and Community-Level Interaction Insights into Carbon Utilization and Element Cycling Functions of Hydrothermarchaeota in Hydrothermal Sediment.</title>
        <authorList>
            <person name="Zhou Z."/>
            <person name="Liu Y."/>
            <person name="Xu W."/>
            <person name="Pan J."/>
            <person name="Luo Z.H."/>
            <person name="Li M."/>
        </authorList>
    </citation>
    <scope>NUCLEOTIDE SEQUENCE [LARGE SCALE GENOMIC DNA]</scope>
    <source>
        <strain evidence="2">SpSt-1074</strain>
    </source>
</reference>
<name>A0A7J3VRG6_CALS0</name>
<comment type="caution">
    <text evidence="2">The sequence shown here is derived from an EMBL/GenBank/DDBJ whole genome shotgun (WGS) entry which is preliminary data.</text>
</comment>
<dbReference type="PANTHER" id="PTHR34203:SF15">
    <property type="entry name" value="SLL1173 PROTEIN"/>
    <property type="match status" value="1"/>
</dbReference>
<protein>
    <submittedName>
        <fullName evidence="2">FkbM family methyltransferase</fullName>
    </submittedName>
</protein>
<evidence type="ECO:0000313" key="2">
    <source>
        <dbReference type="EMBL" id="HHM43744.1"/>
    </source>
</evidence>
<dbReference type="Pfam" id="PF05050">
    <property type="entry name" value="Methyltransf_21"/>
    <property type="match status" value="1"/>
</dbReference>
<dbReference type="InterPro" id="IPR029063">
    <property type="entry name" value="SAM-dependent_MTases_sf"/>
</dbReference>
<keyword evidence="2" id="KW-0808">Transferase</keyword>
<organism evidence="2">
    <name type="scientific">Caldiarchaeum subterraneum</name>
    <dbReference type="NCBI Taxonomy" id="311458"/>
    <lineage>
        <taxon>Archaea</taxon>
        <taxon>Nitrososphaerota</taxon>
        <taxon>Candidatus Caldarchaeales</taxon>
        <taxon>Candidatus Caldarchaeaceae</taxon>
        <taxon>Candidatus Caldarchaeum</taxon>
    </lineage>
</organism>
<sequence length="278" mass="32117">MVKAKHFLDPCSRSMVKLWYGLHLIPWYVVKLTLLLIHGRRNYHAYVAKFHALHPARAYSFGRGRFIHLYYEHNVDKVIKNSLKAGAVFIDIGANQGTYTILALSVRDIGVVVAVDPDPRIYRYLCNHPILKNCNAQILNKAVWLSDSKTKLTLGKSTLLTSLTPLQRFVNENHFLNMMVECEGIRLDTLVNKFPKVDLIKMDIEGAEYHVLTDPLLDLQKVDALIIEMHYALKSIEANEIINMLKNHRYRIYIISPLLLKSSPLRYHLFATRNPLLW</sequence>
<accession>A0A7J3VRG6</accession>
<keyword evidence="2" id="KW-0489">Methyltransferase</keyword>
<dbReference type="SUPFAM" id="SSF53335">
    <property type="entry name" value="S-adenosyl-L-methionine-dependent methyltransferases"/>
    <property type="match status" value="1"/>
</dbReference>
<dbReference type="AlphaFoldDB" id="A0A7J3VRG6"/>
<dbReference type="GO" id="GO:0032259">
    <property type="term" value="P:methylation"/>
    <property type="evidence" value="ECO:0007669"/>
    <property type="project" value="UniProtKB-KW"/>
</dbReference>
<feature type="domain" description="Methyltransferase FkbM" evidence="1">
    <location>
        <begin position="91"/>
        <end position="252"/>
    </location>
</feature>